<feature type="transmembrane region" description="Helical" evidence="6">
    <location>
        <begin position="153"/>
        <end position="173"/>
    </location>
</feature>
<evidence type="ECO:0000313" key="7">
    <source>
        <dbReference type="EMBL" id="TYL37954.1"/>
    </source>
</evidence>
<evidence type="ECO:0000256" key="1">
    <source>
        <dbReference type="ARBA" id="ARBA00004141"/>
    </source>
</evidence>
<feature type="transmembrane region" description="Helical" evidence="6">
    <location>
        <begin position="323"/>
        <end position="341"/>
    </location>
</feature>
<comment type="caution">
    <text evidence="7">The sequence shown here is derived from an EMBL/GenBank/DDBJ whole genome shotgun (WGS) entry which is preliminary data.</text>
</comment>
<evidence type="ECO:0000256" key="2">
    <source>
        <dbReference type="ARBA" id="ARBA00022448"/>
    </source>
</evidence>
<dbReference type="Pfam" id="PF01566">
    <property type="entry name" value="Nramp"/>
    <property type="match status" value="1"/>
</dbReference>
<keyword evidence="4 6" id="KW-1133">Transmembrane helix</keyword>
<keyword evidence="2" id="KW-0813">Transport</keyword>
<dbReference type="GO" id="GO:0015086">
    <property type="term" value="F:cadmium ion transmembrane transporter activity"/>
    <property type="evidence" value="ECO:0007669"/>
    <property type="project" value="TreeGrafter"/>
</dbReference>
<dbReference type="Proteomes" id="UP000766904">
    <property type="component" value="Unassembled WGS sequence"/>
</dbReference>
<dbReference type="PANTHER" id="PTHR11706:SF33">
    <property type="entry name" value="NATURAL RESISTANCE-ASSOCIATED MACROPHAGE PROTEIN 2"/>
    <property type="match status" value="1"/>
</dbReference>
<gene>
    <name evidence="7" type="ORF">CV102_14640</name>
</gene>
<name>A0A8J8Q2X3_9EURY</name>
<feature type="transmembrane region" description="Helical" evidence="6">
    <location>
        <begin position="385"/>
        <end position="406"/>
    </location>
</feature>
<dbReference type="GO" id="GO:0034755">
    <property type="term" value="P:iron ion transmembrane transport"/>
    <property type="evidence" value="ECO:0007669"/>
    <property type="project" value="TreeGrafter"/>
</dbReference>
<comment type="subcellular location">
    <subcellularLocation>
        <location evidence="1">Membrane</location>
        <topology evidence="1">Multi-pass membrane protein</topology>
    </subcellularLocation>
</comment>
<feature type="transmembrane region" description="Helical" evidence="6">
    <location>
        <begin position="127"/>
        <end position="144"/>
    </location>
</feature>
<keyword evidence="5 6" id="KW-0472">Membrane</keyword>
<protein>
    <recommendedName>
        <fullName evidence="9">Divalent metal cation transporter</fullName>
    </recommendedName>
</protein>
<proteinExistence type="predicted"/>
<evidence type="ECO:0008006" key="9">
    <source>
        <dbReference type="Google" id="ProtNLM"/>
    </source>
</evidence>
<dbReference type="PANTHER" id="PTHR11706">
    <property type="entry name" value="SOLUTE CARRIER PROTEIN FAMILY 11 MEMBER"/>
    <property type="match status" value="1"/>
</dbReference>
<dbReference type="InterPro" id="IPR001046">
    <property type="entry name" value="NRAMP_fam"/>
</dbReference>
<evidence type="ECO:0000256" key="5">
    <source>
        <dbReference type="ARBA" id="ARBA00023136"/>
    </source>
</evidence>
<feature type="transmembrane region" description="Helical" evidence="6">
    <location>
        <begin position="88"/>
        <end position="107"/>
    </location>
</feature>
<reference evidence="7" key="1">
    <citation type="submission" date="2017-11" db="EMBL/GenBank/DDBJ databases">
        <authorList>
            <person name="Kajale S.C."/>
            <person name="Sharma A."/>
        </authorList>
    </citation>
    <scope>NUCLEOTIDE SEQUENCE</scope>
    <source>
        <strain evidence="7">LS1_42</strain>
    </source>
</reference>
<dbReference type="GO" id="GO:0005384">
    <property type="term" value="F:manganese ion transmembrane transporter activity"/>
    <property type="evidence" value="ECO:0007669"/>
    <property type="project" value="TreeGrafter"/>
</dbReference>
<evidence type="ECO:0000256" key="3">
    <source>
        <dbReference type="ARBA" id="ARBA00022692"/>
    </source>
</evidence>
<evidence type="ECO:0000256" key="6">
    <source>
        <dbReference type="SAM" id="Phobius"/>
    </source>
</evidence>
<organism evidence="7 8">
    <name type="scientific">Natronococcus pandeyae</name>
    <dbReference type="NCBI Taxonomy" id="2055836"/>
    <lineage>
        <taxon>Archaea</taxon>
        <taxon>Methanobacteriati</taxon>
        <taxon>Methanobacteriota</taxon>
        <taxon>Stenosarchaea group</taxon>
        <taxon>Halobacteria</taxon>
        <taxon>Halobacteriales</taxon>
        <taxon>Natrialbaceae</taxon>
        <taxon>Natronococcus</taxon>
    </lineage>
</organism>
<evidence type="ECO:0000256" key="4">
    <source>
        <dbReference type="ARBA" id="ARBA00022989"/>
    </source>
</evidence>
<dbReference type="RefSeq" id="WP_148858730.1">
    <property type="nucleotide sequence ID" value="NZ_PHNJ01000007.1"/>
</dbReference>
<dbReference type="OrthoDB" id="327373at2157"/>
<dbReference type="NCBIfam" id="NF037982">
    <property type="entry name" value="Nramp_1"/>
    <property type="match status" value="1"/>
</dbReference>
<feature type="transmembrane region" description="Helical" evidence="6">
    <location>
        <begin position="280"/>
        <end position="303"/>
    </location>
</feature>
<feature type="transmembrane region" description="Helical" evidence="6">
    <location>
        <begin position="235"/>
        <end position="260"/>
    </location>
</feature>
<feature type="transmembrane region" description="Helical" evidence="6">
    <location>
        <begin position="193"/>
        <end position="215"/>
    </location>
</feature>
<sequence length="416" mass="43235">MFTRIAGALPGGTVWNQIRMIGPALVLAAVVVGPGSIALSTIAGSLYGYQLLWVPIVATVFMITYTWMAARIGLVTGDTILQVTRERYGSAVATAGGFFGFLAILAFQAGNNAGIGFATNALVGYDVRLWAAVFSLAAIGFLWLPDLYDKVELLVKTVVGVMLLAFVGTLATVGFDVRTGATGLVPTIPDVDAALLALGMAATTFSIAAATYQSYLVREKDWDVDQLSEKGTDSILGIAVLGLLVTVILLTSASVISGTGEPAFSATGMAAQLEPVAGSGAFYLFTLGFFFASLSSLVVNALIGATLLVDGLGRDPSMDGRPVKLWSTVAVLFGLVVVLIFEGDPVELLRVAQAAAVVAFPILGFLILALASSDDVMGTHSNGRLATALGVVGYLAIVGIVGNYLYEVVTELVQYL</sequence>
<feature type="transmembrane region" description="Helical" evidence="6">
    <location>
        <begin position="49"/>
        <end position="68"/>
    </location>
</feature>
<feature type="transmembrane region" description="Helical" evidence="6">
    <location>
        <begin position="353"/>
        <end position="373"/>
    </location>
</feature>
<dbReference type="EMBL" id="PHNJ01000007">
    <property type="protein sequence ID" value="TYL37954.1"/>
    <property type="molecule type" value="Genomic_DNA"/>
</dbReference>
<keyword evidence="3 6" id="KW-0812">Transmembrane</keyword>
<dbReference type="GO" id="GO:0005886">
    <property type="term" value="C:plasma membrane"/>
    <property type="evidence" value="ECO:0007669"/>
    <property type="project" value="TreeGrafter"/>
</dbReference>
<evidence type="ECO:0000313" key="8">
    <source>
        <dbReference type="Proteomes" id="UP000766904"/>
    </source>
</evidence>
<keyword evidence="8" id="KW-1185">Reference proteome</keyword>
<dbReference type="AlphaFoldDB" id="A0A8J8Q2X3"/>
<accession>A0A8J8Q2X3</accession>
<feature type="transmembrane region" description="Helical" evidence="6">
    <location>
        <begin position="21"/>
        <end position="43"/>
    </location>
</feature>